<dbReference type="InterPro" id="IPR015813">
    <property type="entry name" value="Pyrv/PenolPyrv_kinase-like_dom"/>
</dbReference>
<dbReference type="PROSITE" id="PS00742">
    <property type="entry name" value="PEP_ENZYMES_2"/>
    <property type="match status" value="1"/>
</dbReference>
<dbReference type="AlphaFoldDB" id="A0A645A6K1"/>
<dbReference type="InterPro" id="IPR023151">
    <property type="entry name" value="PEP_util_CS"/>
</dbReference>
<dbReference type="PANTHER" id="PTHR46244">
    <property type="entry name" value="PHOSPHOENOLPYRUVATE-PROTEIN PHOSPHOTRANSFERASE"/>
    <property type="match status" value="1"/>
</dbReference>
<evidence type="ECO:0000313" key="2">
    <source>
        <dbReference type="EMBL" id="MPM48687.1"/>
    </source>
</evidence>
<dbReference type="InterPro" id="IPR050499">
    <property type="entry name" value="PEP-utilizing_PTS_enzyme"/>
</dbReference>
<proteinExistence type="predicted"/>
<dbReference type="Gene3D" id="3.20.20.60">
    <property type="entry name" value="Phosphoenolpyruvate-binding domains"/>
    <property type="match status" value="1"/>
</dbReference>
<gene>
    <name evidence="2" type="primary">ptsI_12</name>
    <name evidence="2" type="ORF">SDC9_95413</name>
</gene>
<dbReference type="EC" id="2.7.3.9" evidence="2"/>
<dbReference type="InterPro" id="IPR040442">
    <property type="entry name" value="Pyrv_kinase-like_dom_sf"/>
</dbReference>
<protein>
    <submittedName>
        <fullName evidence="2">Phosphoenolpyruvate-protein phosphotransferase</fullName>
        <ecNumber evidence="2">2.7.3.9</ecNumber>
    </submittedName>
</protein>
<dbReference type="InterPro" id="IPR000121">
    <property type="entry name" value="PEP_util_C"/>
</dbReference>
<sequence length="266" mass="29328">MPSTEDQVKEYSGIFAVMGDRPVVVRTLDIGGDKTVSYLGIQEEANPFLGWRSIRMISERPDVLFDQFYALLQAGPDADLRIMLPMVSSIFEIENARKILEEVRAKLTSEGKRFAQKIQFGIMIEVPSAAILASHFAKVVDFFSIGTNDLTQYTIAVDRTNERVANLASPFNPAVITLIERTISAAHKEGKWVGLCGEMAGDPLATPLLLGLGLDEFSMASKSVPEIKEKIRNLSVQECQAIAQHVLSLGTTRDVLSYLKYTAGEE</sequence>
<keyword evidence="2" id="KW-0808">Transferase</keyword>
<feature type="domain" description="PEP-utilising enzyme C-terminal" evidence="1">
    <location>
        <begin position="2"/>
        <end position="234"/>
    </location>
</feature>
<dbReference type="Pfam" id="PF02896">
    <property type="entry name" value="PEP-utilizers_C"/>
    <property type="match status" value="1"/>
</dbReference>
<dbReference type="PRINTS" id="PR01736">
    <property type="entry name" value="PHPHTRNFRASE"/>
</dbReference>
<dbReference type="PANTHER" id="PTHR46244:SF3">
    <property type="entry name" value="PHOSPHOENOLPYRUVATE-PROTEIN PHOSPHOTRANSFERASE"/>
    <property type="match status" value="1"/>
</dbReference>
<name>A0A645A6K1_9ZZZZ</name>
<evidence type="ECO:0000259" key="1">
    <source>
        <dbReference type="Pfam" id="PF02896"/>
    </source>
</evidence>
<comment type="caution">
    <text evidence="2">The sequence shown here is derived from an EMBL/GenBank/DDBJ whole genome shotgun (WGS) entry which is preliminary data.</text>
</comment>
<dbReference type="SUPFAM" id="SSF51621">
    <property type="entry name" value="Phosphoenolpyruvate/pyruvate domain"/>
    <property type="match status" value="1"/>
</dbReference>
<accession>A0A645A6K1</accession>
<dbReference type="EMBL" id="VSSQ01012206">
    <property type="protein sequence ID" value="MPM48687.1"/>
    <property type="molecule type" value="Genomic_DNA"/>
</dbReference>
<keyword evidence="2" id="KW-0670">Pyruvate</keyword>
<reference evidence="2" key="1">
    <citation type="submission" date="2019-08" db="EMBL/GenBank/DDBJ databases">
        <authorList>
            <person name="Kucharzyk K."/>
            <person name="Murdoch R.W."/>
            <person name="Higgins S."/>
            <person name="Loffler F."/>
        </authorList>
    </citation>
    <scope>NUCLEOTIDE SEQUENCE</scope>
</reference>
<dbReference type="GO" id="GO:0008965">
    <property type="term" value="F:phosphoenolpyruvate-protein phosphotransferase activity"/>
    <property type="evidence" value="ECO:0007669"/>
    <property type="project" value="UniProtKB-EC"/>
</dbReference>
<organism evidence="2">
    <name type="scientific">bioreactor metagenome</name>
    <dbReference type="NCBI Taxonomy" id="1076179"/>
    <lineage>
        <taxon>unclassified sequences</taxon>
        <taxon>metagenomes</taxon>
        <taxon>ecological metagenomes</taxon>
    </lineage>
</organism>